<evidence type="ECO:0000259" key="4">
    <source>
        <dbReference type="PROSITE" id="PS50893"/>
    </source>
</evidence>
<dbReference type="EMBL" id="JAGFNZ010000007">
    <property type="protein sequence ID" value="MBW7573946.1"/>
    <property type="molecule type" value="Genomic_DNA"/>
</dbReference>
<protein>
    <submittedName>
        <fullName evidence="5">ABC transporter ATP-binding protein</fullName>
    </submittedName>
</protein>
<evidence type="ECO:0000256" key="1">
    <source>
        <dbReference type="ARBA" id="ARBA00022448"/>
    </source>
</evidence>
<evidence type="ECO:0000256" key="2">
    <source>
        <dbReference type="ARBA" id="ARBA00022741"/>
    </source>
</evidence>
<dbReference type="SMART" id="SM00382">
    <property type="entry name" value="AAA"/>
    <property type="match status" value="1"/>
</dbReference>
<proteinExistence type="predicted"/>
<dbReference type="InterPro" id="IPR003593">
    <property type="entry name" value="AAA+_ATPase"/>
</dbReference>
<reference evidence="5 6" key="1">
    <citation type="submission" date="2021-03" db="EMBL/GenBank/DDBJ databases">
        <title>Caproiciproducens sp. nov. isolated from feces of cow.</title>
        <authorList>
            <person name="Choi J.-Y."/>
        </authorList>
    </citation>
    <scope>NUCLEOTIDE SEQUENCE [LARGE SCALE GENOMIC DNA]</scope>
    <source>
        <strain evidence="5 6">AGMB10547</strain>
    </source>
</reference>
<dbReference type="GO" id="GO:0005524">
    <property type="term" value="F:ATP binding"/>
    <property type="evidence" value="ECO:0007669"/>
    <property type="project" value="UniProtKB-KW"/>
</dbReference>
<dbReference type="InterPro" id="IPR003439">
    <property type="entry name" value="ABC_transporter-like_ATP-bd"/>
</dbReference>
<dbReference type="Gene3D" id="3.40.50.300">
    <property type="entry name" value="P-loop containing nucleotide triphosphate hydrolases"/>
    <property type="match status" value="1"/>
</dbReference>
<dbReference type="PROSITE" id="PS00211">
    <property type="entry name" value="ABC_TRANSPORTER_1"/>
    <property type="match status" value="1"/>
</dbReference>
<dbReference type="InterPro" id="IPR027417">
    <property type="entry name" value="P-loop_NTPase"/>
</dbReference>
<comment type="caution">
    <text evidence="5">The sequence shown here is derived from an EMBL/GenBank/DDBJ whole genome shotgun (WGS) entry which is preliminary data.</text>
</comment>
<keyword evidence="1" id="KW-0813">Transport</keyword>
<keyword evidence="3 5" id="KW-0067">ATP-binding</keyword>
<dbReference type="SUPFAM" id="SSF52540">
    <property type="entry name" value="P-loop containing nucleoside triphosphate hydrolases"/>
    <property type="match status" value="1"/>
</dbReference>
<dbReference type="Pfam" id="PF00005">
    <property type="entry name" value="ABC_tran"/>
    <property type="match status" value="1"/>
</dbReference>
<evidence type="ECO:0000256" key="3">
    <source>
        <dbReference type="ARBA" id="ARBA00022840"/>
    </source>
</evidence>
<feature type="domain" description="ABC transporter" evidence="4">
    <location>
        <begin position="1"/>
        <end position="206"/>
    </location>
</feature>
<dbReference type="PANTHER" id="PTHR42781:SF8">
    <property type="entry name" value="BICARBONATE TRANSPORT ATP-BINDING PROTEIN CMPC"/>
    <property type="match status" value="1"/>
</dbReference>
<evidence type="ECO:0000313" key="5">
    <source>
        <dbReference type="EMBL" id="MBW7573946.1"/>
    </source>
</evidence>
<organism evidence="5 6">
    <name type="scientific">Caproiciproducens faecalis</name>
    <dbReference type="NCBI Taxonomy" id="2820301"/>
    <lineage>
        <taxon>Bacteria</taxon>
        <taxon>Bacillati</taxon>
        <taxon>Bacillota</taxon>
        <taxon>Clostridia</taxon>
        <taxon>Eubacteriales</taxon>
        <taxon>Acutalibacteraceae</taxon>
        <taxon>Caproiciproducens</taxon>
    </lineage>
</organism>
<dbReference type="InterPro" id="IPR017871">
    <property type="entry name" value="ABC_transporter-like_CS"/>
</dbReference>
<keyword evidence="2" id="KW-0547">Nucleotide-binding</keyword>
<dbReference type="PROSITE" id="PS50893">
    <property type="entry name" value="ABC_TRANSPORTER_2"/>
    <property type="match status" value="1"/>
</dbReference>
<dbReference type="PANTHER" id="PTHR42781">
    <property type="entry name" value="SPERMIDINE/PUTRESCINE IMPORT ATP-BINDING PROTEIN POTA"/>
    <property type="match status" value="1"/>
</dbReference>
<sequence>MKIQNLSKTYNGKTVLDQFSVEFPSAGTVCLFGPSGCGKTTLLNCIAGLESFDAGAIEGAGDMKISYLFQENRLLPWVSAHENVAAVLHGSAKNNAEQAEKWLALVGLEGAGSKRPSELSGGMRRRVALARSLAYGGSLYLMDEPFQGLDAQCRDEMIALFQKQAADALKIIVTHDFQEAQMMADVIYILDGPPVKIMDKIEKNPA</sequence>
<name>A0ABS7DTM8_9FIRM</name>
<keyword evidence="6" id="KW-1185">Reference proteome</keyword>
<gene>
    <name evidence="5" type="ORF">J5W02_14120</name>
</gene>
<dbReference type="InterPro" id="IPR050093">
    <property type="entry name" value="ABC_SmlMolc_Importer"/>
</dbReference>
<dbReference type="Proteomes" id="UP000719942">
    <property type="component" value="Unassembled WGS sequence"/>
</dbReference>
<accession>A0ABS7DTM8</accession>
<evidence type="ECO:0000313" key="6">
    <source>
        <dbReference type="Proteomes" id="UP000719942"/>
    </source>
</evidence>